<evidence type="ECO:0000256" key="2">
    <source>
        <dbReference type="ARBA" id="ARBA00012438"/>
    </source>
</evidence>
<evidence type="ECO:0000256" key="4">
    <source>
        <dbReference type="ARBA" id="ARBA00022679"/>
    </source>
</evidence>
<keyword evidence="4" id="KW-0808">Transferase</keyword>
<evidence type="ECO:0000259" key="11">
    <source>
        <dbReference type="Pfam" id="PF23539"/>
    </source>
</evidence>
<feature type="transmembrane region" description="Helical" evidence="9">
    <location>
        <begin position="62"/>
        <end position="78"/>
    </location>
</feature>
<keyword evidence="9" id="KW-0812">Transmembrane</keyword>
<dbReference type="EC" id="2.7.13.3" evidence="2"/>
<dbReference type="EMBL" id="RCUY01000002">
    <property type="protein sequence ID" value="RLP84099.1"/>
    <property type="molecule type" value="Genomic_DNA"/>
</dbReference>
<dbReference type="SUPFAM" id="SSF55874">
    <property type="entry name" value="ATPase domain of HSP90 chaperone/DNA topoisomerase II/histidine kinase"/>
    <property type="match status" value="1"/>
</dbReference>
<keyword evidence="6 12" id="KW-0418">Kinase</keyword>
<dbReference type="GO" id="GO:0000155">
    <property type="term" value="F:phosphorelay sensor kinase activity"/>
    <property type="evidence" value="ECO:0007669"/>
    <property type="project" value="InterPro"/>
</dbReference>
<feature type="transmembrane region" description="Helical" evidence="9">
    <location>
        <begin position="109"/>
        <end position="128"/>
    </location>
</feature>
<dbReference type="Proteomes" id="UP000269438">
    <property type="component" value="Unassembled WGS sequence"/>
</dbReference>
<keyword evidence="8" id="KW-0902">Two-component regulatory system</keyword>
<keyword evidence="9" id="KW-1133">Transmembrane helix</keyword>
<dbReference type="PANTHER" id="PTHR24421:SF10">
    <property type="entry name" value="NITRATE_NITRITE SENSOR PROTEIN NARQ"/>
    <property type="match status" value="1"/>
</dbReference>
<keyword evidence="9" id="KW-0472">Membrane</keyword>
<evidence type="ECO:0000256" key="3">
    <source>
        <dbReference type="ARBA" id="ARBA00022553"/>
    </source>
</evidence>
<name>A0A3L7AU97_9MICO</name>
<evidence type="ECO:0000256" key="9">
    <source>
        <dbReference type="SAM" id="Phobius"/>
    </source>
</evidence>
<comment type="catalytic activity">
    <reaction evidence="1">
        <text>ATP + protein L-histidine = ADP + protein N-phospho-L-histidine.</text>
        <dbReference type="EC" id="2.7.13.3"/>
    </reaction>
</comment>
<evidence type="ECO:0000259" key="10">
    <source>
        <dbReference type="Pfam" id="PF07730"/>
    </source>
</evidence>
<organism evidence="12 13">
    <name type="scientific">Mycetocola lacteus</name>
    <dbReference type="NCBI Taxonomy" id="76637"/>
    <lineage>
        <taxon>Bacteria</taxon>
        <taxon>Bacillati</taxon>
        <taxon>Actinomycetota</taxon>
        <taxon>Actinomycetes</taxon>
        <taxon>Micrococcales</taxon>
        <taxon>Microbacteriaceae</taxon>
        <taxon>Mycetocola</taxon>
    </lineage>
</organism>
<keyword evidence="13" id="KW-1185">Reference proteome</keyword>
<dbReference type="RefSeq" id="WP_121687709.1">
    <property type="nucleotide sequence ID" value="NZ_RCUY01000002.1"/>
</dbReference>
<evidence type="ECO:0000256" key="6">
    <source>
        <dbReference type="ARBA" id="ARBA00022777"/>
    </source>
</evidence>
<dbReference type="InterPro" id="IPR050482">
    <property type="entry name" value="Sensor_HK_TwoCompSys"/>
</dbReference>
<evidence type="ECO:0000256" key="5">
    <source>
        <dbReference type="ARBA" id="ARBA00022741"/>
    </source>
</evidence>
<comment type="caution">
    <text evidence="12">The sequence shown here is derived from an EMBL/GenBank/DDBJ whole genome shotgun (WGS) entry which is preliminary data.</text>
</comment>
<dbReference type="AlphaFoldDB" id="A0A3L7AU97"/>
<dbReference type="InterPro" id="IPR011712">
    <property type="entry name" value="Sig_transdc_His_kin_sub3_dim/P"/>
</dbReference>
<dbReference type="OrthoDB" id="227596at2"/>
<dbReference type="InterPro" id="IPR036890">
    <property type="entry name" value="HATPase_C_sf"/>
</dbReference>
<accession>A0A3L7AU97</accession>
<evidence type="ECO:0000313" key="12">
    <source>
        <dbReference type="EMBL" id="RLP84099.1"/>
    </source>
</evidence>
<dbReference type="CDD" id="cd16917">
    <property type="entry name" value="HATPase_UhpB-NarQ-NarX-like"/>
    <property type="match status" value="1"/>
</dbReference>
<sequence length="415" mass="45119">MPTRAEIRFDRVLAAVLFVCALLSLALYQQMGIFANPAPLWVGVVTSLCLCGTLAWRRSYPVLVMFTAGTIFVVAALLGVAEQLLANVVLFLSIYTVGAVVENRDRARLMRMLMIAGMFVFLVVGMFIQSTNTHLVSGIPQVGALSPLVAFMLAQILINILYFAGAYVMGEIAYRVRLRERQLRALTTELERERALSSSQAVALERVRIARELHDVVAHHVSLMGVQAGAARMVLDRDPDAARTALHQVETSARLAISELRGLLGTLREVDPGLEDAPSTVSLSGLPALIRASEDAGLPTRFEIQGTEVPVSSLTGFTLFRIAQESLTNARKHGGQAATADVRLRYLSDGVELEITNTGAMPLPHPQSGHGQLGMRERIAAVEGRLEYGPRTRGGYLVRAFVPYVLVSDSEGVTR</sequence>
<feature type="transmembrane region" description="Helical" evidence="9">
    <location>
        <begin position="84"/>
        <end position="102"/>
    </location>
</feature>
<feature type="domain" description="Signal transduction histidine kinase subgroup 3 dimerisation and phosphoacceptor" evidence="10">
    <location>
        <begin position="205"/>
        <end position="270"/>
    </location>
</feature>
<evidence type="ECO:0000256" key="8">
    <source>
        <dbReference type="ARBA" id="ARBA00023012"/>
    </source>
</evidence>
<keyword evidence="3" id="KW-0597">Phosphoprotein</keyword>
<evidence type="ECO:0000256" key="1">
    <source>
        <dbReference type="ARBA" id="ARBA00000085"/>
    </source>
</evidence>
<feature type="transmembrane region" description="Helical" evidence="9">
    <location>
        <begin position="38"/>
        <end position="55"/>
    </location>
</feature>
<reference evidence="12 13" key="1">
    <citation type="submission" date="2018-10" db="EMBL/GenBank/DDBJ databases">
        <authorList>
            <person name="Li J."/>
        </authorList>
    </citation>
    <scope>NUCLEOTIDE SEQUENCE [LARGE SCALE GENOMIC DNA]</scope>
    <source>
        <strain evidence="12 13">JCM 11654</strain>
    </source>
</reference>
<feature type="transmembrane region" description="Helical" evidence="9">
    <location>
        <begin position="148"/>
        <end position="174"/>
    </location>
</feature>
<dbReference type="Gene3D" id="1.20.5.1930">
    <property type="match status" value="1"/>
</dbReference>
<dbReference type="Pfam" id="PF07730">
    <property type="entry name" value="HisKA_3"/>
    <property type="match status" value="1"/>
</dbReference>
<feature type="domain" description="DUF7134" evidence="11">
    <location>
        <begin position="6"/>
        <end position="133"/>
    </location>
</feature>
<dbReference type="InterPro" id="IPR055558">
    <property type="entry name" value="DUF7134"/>
</dbReference>
<protein>
    <recommendedName>
        <fullName evidence="2">histidine kinase</fullName>
        <ecNumber evidence="2">2.7.13.3</ecNumber>
    </recommendedName>
</protein>
<evidence type="ECO:0000313" key="13">
    <source>
        <dbReference type="Proteomes" id="UP000269438"/>
    </source>
</evidence>
<dbReference type="GO" id="GO:0046983">
    <property type="term" value="F:protein dimerization activity"/>
    <property type="evidence" value="ECO:0007669"/>
    <property type="project" value="InterPro"/>
</dbReference>
<keyword evidence="7" id="KW-0067">ATP-binding</keyword>
<dbReference type="GO" id="GO:0005524">
    <property type="term" value="F:ATP binding"/>
    <property type="evidence" value="ECO:0007669"/>
    <property type="project" value="UniProtKB-KW"/>
</dbReference>
<evidence type="ECO:0000256" key="7">
    <source>
        <dbReference type="ARBA" id="ARBA00022840"/>
    </source>
</evidence>
<dbReference type="PANTHER" id="PTHR24421">
    <property type="entry name" value="NITRATE/NITRITE SENSOR PROTEIN NARX-RELATED"/>
    <property type="match status" value="1"/>
</dbReference>
<dbReference type="Gene3D" id="3.30.565.10">
    <property type="entry name" value="Histidine kinase-like ATPase, C-terminal domain"/>
    <property type="match status" value="1"/>
</dbReference>
<feature type="transmembrane region" description="Helical" evidence="9">
    <location>
        <begin position="12"/>
        <end position="32"/>
    </location>
</feature>
<keyword evidence="5" id="KW-0547">Nucleotide-binding</keyword>
<dbReference type="GO" id="GO:0016020">
    <property type="term" value="C:membrane"/>
    <property type="evidence" value="ECO:0007669"/>
    <property type="project" value="InterPro"/>
</dbReference>
<gene>
    <name evidence="12" type="ORF">D9V34_04705</name>
</gene>
<dbReference type="Pfam" id="PF23539">
    <property type="entry name" value="DUF7134"/>
    <property type="match status" value="1"/>
</dbReference>
<proteinExistence type="predicted"/>